<dbReference type="RefSeq" id="XP_035304040.1">
    <property type="nucleotide sequence ID" value="XM_035448149.1"/>
</dbReference>
<protein>
    <submittedName>
        <fullName evidence="3">Uncharacterized protein LOC118239200</fullName>
    </submittedName>
</protein>
<dbReference type="Proteomes" id="UP001108280">
    <property type="component" value="Chromosome 7"/>
</dbReference>
<evidence type="ECO:0000313" key="2">
    <source>
        <dbReference type="Proteomes" id="UP001108280"/>
    </source>
</evidence>
<dbReference type="GeneID" id="118239200"/>
<name>A0A9J7H4F1_CRIGR</name>
<feature type="region of interest" description="Disordered" evidence="1">
    <location>
        <begin position="15"/>
        <end position="50"/>
    </location>
</feature>
<dbReference type="KEGG" id="cge:118239200"/>
<reference evidence="2" key="2">
    <citation type="journal article" date="2020" name="Biotechnol. Bioeng.">
        <title>Chromosome-scale scaffolds for the Chinese hamster reference genome assembly to facilitate the study of the CHO epigenome.</title>
        <authorList>
            <person name="Hilliard W."/>
            <person name="MacDonald M."/>
            <person name="Lee K.H."/>
        </authorList>
    </citation>
    <scope>NUCLEOTIDE SEQUENCE [LARGE SCALE GENOMIC DNA]</scope>
    <source>
        <strain evidence="2">17A/GY</strain>
    </source>
</reference>
<feature type="compositionally biased region" description="Pro residues" evidence="1">
    <location>
        <begin position="37"/>
        <end position="47"/>
    </location>
</feature>
<accession>A0A9J7H4F1</accession>
<reference evidence="3" key="3">
    <citation type="submission" date="2025-08" db="UniProtKB">
        <authorList>
            <consortium name="RefSeq"/>
        </authorList>
    </citation>
    <scope>IDENTIFICATION</scope>
    <source>
        <strain evidence="3">17A/GY</strain>
        <tissue evidence="3">Liver</tissue>
    </source>
</reference>
<sequence>MEAITGYLFTELSSGSSCCRNQEGRRRRSLPSSRISPPAPPPSPPPAKLRAAAQLCPPAPGRTKDGVVPNDLEMRGTVPIGHSSTWIRGLENCWLQALGDGKDIWLTGKGQRQPPTSHYPCILWDPTNCARSKVSRALKGRGTAEAPQRLFTESNALPGRPLWDQECRCSQSVGRENYGAVTSWLLQRKANLRVPQTPLTTAGALCSVAEVIKNWLLRNTYNSSKWMSTDRSVPEKWRHHRRVWLQRLFYGLRNDVGHLSAPPCQTAHFQDTVCLAPLQSLSMDIAFQEGGVLWAAVGRPLEAEPPSGTGQSC</sequence>
<proteinExistence type="predicted"/>
<dbReference type="AlphaFoldDB" id="A0A9J7H4F1"/>
<dbReference type="RefSeq" id="XP_035309867.1">
    <property type="nucleotide sequence ID" value="XM_035453976.1"/>
</dbReference>
<dbReference type="OrthoDB" id="10533070at2759"/>
<organism evidence="2 3">
    <name type="scientific">Cricetulus griseus</name>
    <name type="common">Chinese hamster</name>
    <name type="synonym">Cricetulus barabensis griseus</name>
    <dbReference type="NCBI Taxonomy" id="10029"/>
    <lineage>
        <taxon>Eukaryota</taxon>
        <taxon>Metazoa</taxon>
        <taxon>Chordata</taxon>
        <taxon>Craniata</taxon>
        <taxon>Vertebrata</taxon>
        <taxon>Euteleostomi</taxon>
        <taxon>Mammalia</taxon>
        <taxon>Eutheria</taxon>
        <taxon>Euarchontoglires</taxon>
        <taxon>Glires</taxon>
        <taxon>Rodentia</taxon>
        <taxon>Myomorpha</taxon>
        <taxon>Muroidea</taxon>
        <taxon>Cricetidae</taxon>
        <taxon>Cricetinae</taxon>
        <taxon>Cricetulus</taxon>
    </lineage>
</organism>
<evidence type="ECO:0000313" key="3">
    <source>
        <dbReference type="RefSeq" id="XP_035304040.1"/>
    </source>
</evidence>
<keyword evidence="2" id="KW-1185">Reference proteome</keyword>
<evidence type="ECO:0000256" key="1">
    <source>
        <dbReference type="SAM" id="MobiDB-lite"/>
    </source>
</evidence>
<gene>
    <name evidence="3" type="primary">LOC118239200</name>
</gene>
<reference evidence="2" key="1">
    <citation type="journal article" date="2018" name="Biotechnol. Bioeng.">
        <title>A reference genome of the Chinese hamster based on a hybrid assembly strategy.</title>
        <authorList>
            <person name="Rupp O."/>
            <person name="MacDonald M.L."/>
            <person name="Li S."/>
            <person name="Dhiman H."/>
            <person name="Polson S."/>
            <person name="Griep S."/>
            <person name="Heffner K."/>
            <person name="Hernandez I."/>
            <person name="Brinkrolf K."/>
            <person name="Jadhav V."/>
            <person name="Samoudi M."/>
            <person name="Hao H."/>
            <person name="Kingham B."/>
            <person name="Goesmann A."/>
            <person name="Betenbaugh M.J."/>
            <person name="Lewis N.E."/>
            <person name="Borth N."/>
            <person name="Lee K.H."/>
        </authorList>
    </citation>
    <scope>NUCLEOTIDE SEQUENCE [LARGE SCALE GENOMIC DNA]</scope>
    <source>
        <strain evidence="2">17A/GY</strain>
    </source>
</reference>